<feature type="transmembrane region" description="Helical" evidence="8">
    <location>
        <begin position="366"/>
        <end position="384"/>
    </location>
</feature>
<evidence type="ECO:0000313" key="10">
    <source>
        <dbReference type="Proteomes" id="UP000244727"/>
    </source>
</evidence>
<keyword evidence="5 8" id="KW-1133">Transmembrane helix</keyword>
<evidence type="ECO:0000256" key="8">
    <source>
        <dbReference type="SAM" id="Phobius"/>
    </source>
</evidence>
<dbReference type="AlphaFoldDB" id="A0A2R4WZN5"/>
<comment type="subcellular location">
    <subcellularLocation>
        <location evidence="1">Membrane</location>
        <topology evidence="1">Multi-pass membrane protein</topology>
    </subcellularLocation>
</comment>
<organism evidence="9 10">
    <name type="scientific">Halococcoides cellulosivorans</name>
    <dbReference type="NCBI Taxonomy" id="1679096"/>
    <lineage>
        <taxon>Archaea</taxon>
        <taxon>Methanobacteriati</taxon>
        <taxon>Methanobacteriota</taxon>
        <taxon>Stenosarchaea group</taxon>
        <taxon>Halobacteria</taxon>
        <taxon>Halobacteriales</taxon>
        <taxon>Haloarculaceae</taxon>
        <taxon>Halococcoides</taxon>
    </lineage>
</organism>
<evidence type="ECO:0000256" key="2">
    <source>
        <dbReference type="ARBA" id="ARBA00006434"/>
    </source>
</evidence>
<feature type="transmembrane region" description="Helical" evidence="8">
    <location>
        <begin position="6"/>
        <end position="26"/>
    </location>
</feature>
<dbReference type="KEGG" id="harc:HARCEL1_04320"/>
<dbReference type="InterPro" id="IPR001734">
    <property type="entry name" value="Na/solute_symporter"/>
</dbReference>
<evidence type="ECO:0000313" key="9">
    <source>
        <dbReference type="EMBL" id="AWB26990.1"/>
    </source>
</evidence>
<accession>A0A2R4WZN5</accession>
<dbReference type="EMBL" id="CP028858">
    <property type="protein sequence ID" value="AWB26990.1"/>
    <property type="molecule type" value="Genomic_DNA"/>
</dbReference>
<keyword evidence="3" id="KW-0813">Transport</keyword>
<keyword evidence="10" id="KW-1185">Reference proteome</keyword>
<feature type="transmembrane region" description="Helical" evidence="8">
    <location>
        <begin position="156"/>
        <end position="175"/>
    </location>
</feature>
<name>A0A2R4WZN5_9EURY</name>
<feature type="transmembrane region" description="Helical" evidence="8">
    <location>
        <begin position="71"/>
        <end position="92"/>
    </location>
</feature>
<evidence type="ECO:0000256" key="4">
    <source>
        <dbReference type="ARBA" id="ARBA00022692"/>
    </source>
</evidence>
<reference evidence="9 10" key="1">
    <citation type="submission" date="2018-04" db="EMBL/GenBank/DDBJ databases">
        <title>Halococcoides cellulosivorans gen. nov., sp. nov., an extremely halophilic cellulose-utilizing haloarchaeon from hypersaline lakes.</title>
        <authorList>
            <person name="Sorokin D.Y."/>
            <person name="Toshchakov S.V."/>
            <person name="Samarov N.I."/>
            <person name="Korzhenkov A."/>
            <person name="Kublanov I.V."/>
        </authorList>
    </citation>
    <scope>NUCLEOTIDE SEQUENCE [LARGE SCALE GENOMIC DNA]</scope>
    <source>
        <strain evidence="9 10">HArcel1</strain>
    </source>
</reference>
<evidence type="ECO:0000256" key="1">
    <source>
        <dbReference type="ARBA" id="ARBA00004141"/>
    </source>
</evidence>
<dbReference type="Proteomes" id="UP000244727">
    <property type="component" value="Chromosome"/>
</dbReference>
<evidence type="ECO:0000256" key="5">
    <source>
        <dbReference type="ARBA" id="ARBA00022989"/>
    </source>
</evidence>
<dbReference type="Pfam" id="PF00474">
    <property type="entry name" value="SSF"/>
    <property type="match status" value="1"/>
</dbReference>
<dbReference type="Gene3D" id="1.20.1730.10">
    <property type="entry name" value="Sodium/glucose cotransporter"/>
    <property type="match status" value="1"/>
</dbReference>
<feature type="transmembrane region" description="Helical" evidence="8">
    <location>
        <begin position="421"/>
        <end position="439"/>
    </location>
</feature>
<feature type="transmembrane region" description="Helical" evidence="8">
    <location>
        <begin position="272"/>
        <end position="292"/>
    </location>
</feature>
<dbReference type="PROSITE" id="PS50283">
    <property type="entry name" value="NA_SOLUT_SYMP_3"/>
    <property type="match status" value="1"/>
</dbReference>
<feature type="transmembrane region" description="Helical" evidence="8">
    <location>
        <begin position="390"/>
        <end position="409"/>
    </location>
</feature>
<keyword evidence="4 8" id="KW-0812">Transmembrane</keyword>
<dbReference type="GO" id="GO:0015606">
    <property type="term" value="F:spermidine transmembrane transporter activity"/>
    <property type="evidence" value="ECO:0007669"/>
    <property type="project" value="TreeGrafter"/>
</dbReference>
<sequence>MVTTTLALGLTLAVLVGFTGVGLWAGRGGVTTAEALISARNSTGPRRTTATLVASVMGVWILLAAPEAGASFGIAAVVGYAIGEALPMAAYAKLGPRIRSVIPEGHSLTEYAHARYGPAMYLFVLLVSGLYMFVFVAAELTGIASALSLVADVPQYQTAILVGGFVLLYTSHGGLRASIVTDSVQAVLVGPLLVATLIGAVLALGGPGAIVTTVQTSQPHLLDPGFWPGLQFGLALAFAILGAELINQTWWQRIYAGRDDATVRSGFQRATVLNGLIVFVAALFGILAVAGADIVTDPTSGAYNADIALFVLLETAFPEWIALAVVLLALVLVMSSTDSLFNALASVVTADLPRVMDAPDDRTLRIGARLLTVIVALAAIYVSLRARSVLRLFFLADLLGAAVAVPLLYGLYSRALTGRGALVASLCGLAVGLIFFPDFAGLVRSIPVLGSVLPAPDQLYLRAFGGAFLTSSVATVVAARVSSATFDHDMLATEIRRLDDTATDGGTDREA</sequence>
<dbReference type="GO" id="GO:0005886">
    <property type="term" value="C:plasma membrane"/>
    <property type="evidence" value="ECO:0007669"/>
    <property type="project" value="TreeGrafter"/>
</dbReference>
<dbReference type="PANTHER" id="PTHR48086">
    <property type="entry name" value="SODIUM/PROLINE SYMPORTER-RELATED"/>
    <property type="match status" value="1"/>
</dbReference>
<gene>
    <name evidence="9" type="ORF">HARCEL1_04320</name>
</gene>
<feature type="transmembrane region" description="Helical" evidence="8">
    <location>
        <begin position="121"/>
        <end position="150"/>
    </location>
</feature>
<dbReference type="GeneID" id="36511705"/>
<evidence type="ECO:0000256" key="7">
    <source>
        <dbReference type="RuleBase" id="RU362091"/>
    </source>
</evidence>
<feature type="transmembrane region" description="Helical" evidence="8">
    <location>
        <begin position="47"/>
        <end position="65"/>
    </location>
</feature>
<comment type="similarity">
    <text evidence="2 7">Belongs to the sodium:solute symporter (SSF) (TC 2.A.21) family.</text>
</comment>
<keyword evidence="6 8" id="KW-0472">Membrane</keyword>
<dbReference type="PANTHER" id="PTHR48086:SF10">
    <property type="entry name" value="AGR155CP"/>
    <property type="match status" value="1"/>
</dbReference>
<evidence type="ECO:0000256" key="3">
    <source>
        <dbReference type="ARBA" id="ARBA00022448"/>
    </source>
</evidence>
<feature type="transmembrane region" description="Helical" evidence="8">
    <location>
        <begin position="459"/>
        <end position="481"/>
    </location>
</feature>
<evidence type="ECO:0000256" key="6">
    <source>
        <dbReference type="ARBA" id="ARBA00023136"/>
    </source>
</evidence>
<feature type="transmembrane region" description="Helical" evidence="8">
    <location>
        <begin position="187"/>
        <end position="210"/>
    </location>
</feature>
<feature type="transmembrane region" description="Helical" evidence="8">
    <location>
        <begin position="320"/>
        <end position="345"/>
    </location>
</feature>
<protein>
    <submittedName>
        <fullName evidence="9">Sodium:proline symporter</fullName>
    </submittedName>
</protein>
<dbReference type="RefSeq" id="WP_108381359.1">
    <property type="nucleotide sequence ID" value="NZ_CP028858.1"/>
</dbReference>
<proteinExistence type="inferred from homology"/>
<dbReference type="InterPro" id="IPR038377">
    <property type="entry name" value="Na/Glc_symporter_sf"/>
</dbReference>
<dbReference type="InterPro" id="IPR050277">
    <property type="entry name" value="Sodium:Solute_Symporter"/>
</dbReference>
<feature type="transmembrane region" description="Helical" evidence="8">
    <location>
        <begin position="230"/>
        <end position="251"/>
    </location>
</feature>